<feature type="domain" description="Protein kinase" evidence="14">
    <location>
        <begin position="603"/>
        <end position="877"/>
    </location>
</feature>
<keyword evidence="4" id="KW-0808">Transferase</keyword>
<dbReference type="PANTHER" id="PTHR47982">
    <property type="entry name" value="PROLINE-RICH RECEPTOR-LIKE PROTEIN KINASE PERK4"/>
    <property type="match status" value="1"/>
</dbReference>
<feature type="compositionally biased region" description="Low complexity" evidence="13">
    <location>
        <begin position="514"/>
        <end position="532"/>
    </location>
</feature>
<dbReference type="PROSITE" id="PS50011">
    <property type="entry name" value="PROTEIN_KINASE_DOM"/>
    <property type="match status" value="2"/>
</dbReference>
<evidence type="ECO:0000256" key="2">
    <source>
        <dbReference type="ARBA" id="ARBA00012513"/>
    </source>
</evidence>
<evidence type="ECO:0000256" key="10">
    <source>
        <dbReference type="ARBA" id="ARBA00023136"/>
    </source>
</evidence>
<comment type="catalytic activity">
    <reaction evidence="12">
        <text>L-seryl-[protein] + ATP = O-phospho-L-seryl-[protein] + ADP + H(+)</text>
        <dbReference type="Rhea" id="RHEA:17989"/>
        <dbReference type="Rhea" id="RHEA-COMP:9863"/>
        <dbReference type="Rhea" id="RHEA-COMP:11604"/>
        <dbReference type="ChEBI" id="CHEBI:15378"/>
        <dbReference type="ChEBI" id="CHEBI:29999"/>
        <dbReference type="ChEBI" id="CHEBI:30616"/>
        <dbReference type="ChEBI" id="CHEBI:83421"/>
        <dbReference type="ChEBI" id="CHEBI:456216"/>
        <dbReference type="EC" id="2.7.11.1"/>
    </reaction>
</comment>
<dbReference type="GO" id="GO:0005886">
    <property type="term" value="C:plasma membrane"/>
    <property type="evidence" value="ECO:0007669"/>
    <property type="project" value="UniProtKB-SubCell"/>
</dbReference>
<feature type="region of interest" description="Disordered" evidence="13">
    <location>
        <begin position="1"/>
        <end position="63"/>
    </location>
</feature>
<dbReference type="GO" id="GO:0005524">
    <property type="term" value="F:ATP binding"/>
    <property type="evidence" value="ECO:0007669"/>
    <property type="project" value="UniProtKB-KW"/>
</dbReference>
<comment type="subcellular location">
    <subcellularLocation>
        <location evidence="1">Cell membrane</location>
        <topology evidence="1">Single-pass membrane protein</topology>
    </subcellularLocation>
</comment>
<keyword evidence="8" id="KW-0067">ATP-binding</keyword>
<evidence type="ECO:0000259" key="14">
    <source>
        <dbReference type="PROSITE" id="PS50011"/>
    </source>
</evidence>
<keyword evidence="9" id="KW-1133">Transmembrane helix</keyword>
<evidence type="ECO:0000256" key="3">
    <source>
        <dbReference type="ARBA" id="ARBA00022527"/>
    </source>
</evidence>
<dbReference type="SUPFAM" id="SSF56112">
    <property type="entry name" value="Protein kinase-like (PK-like)"/>
    <property type="match status" value="2"/>
</dbReference>
<dbReference type="InterPro" id="IPR047117">
    <property type="entry name" value="PERK1-13-like"/>
</dbReference>
<dbReference type="SMART" id="SM00220">
    <property type="entry name" value="S_TKc"/>
    <property type="match status" value="2"/>
</dbReference>
<dbReference type="InterPro" id="IPR008271">
    <property type="entry name" value="Ser/Thr_kinase_AS"/>
</dbReference>
<dbReference type="Gene3D" id="3.30.200.20">
    <property type="entry name" value="Phosphorylase Kinase, domain 1"/>
    <property type="match status" value="2"/>
</dbReference>
<dbReference type="EMBL" id="JAMRDG010000002">
    <property type="protein sequence ID" value="KAJ3690433.1"/>
    <property type="molecule type" value="Genomic_DNA"/>
</dbReference>
<organism evidence="15 16">
    <name type="scientific">Rhynchospora tenuis</name>
    <dbReference type="NCBI Taxonomy" id="198213"/>
    <lineage>
        <taxon>Eukaryota</taxon>
        <taxon>Viridiplantae</taxon>
        <taxon>Streptophyta</taxon>
        <taxon>Embryophyta</taxon>
        <taxon>Tracheophyta</taxon>
        <taxon>Spermatophyta</taxon>
        <taxon>Magnoliopsida</taxon>
        <taxon>Liliopsida</taxon>
        <taxon>Poales</taxon>
        <taxon>Cyperaceae</taxon>
        <taxon>Cyperoideae</taxon>
        <taxon>Rhynchosporeae</taxon>
        <taxon>Rhynchospora</taxon>
    </lineage>
</organism>
<evidence type="ECO:0000256" key="1">
    <source>
        <dbReference type="ARBA" id="ARBA00004162"/>
    </source>
</evidence>
<feature type="region of interest" description="Disordered" evidence="13">
    <location>
        <begin position="514"/>
        <end position="535"/>
    </location>
</feature>
<dbReference type="InterPro" id="IPR011009">
    <property type="entry name" value="Kinase-like_dom_sf"/>
</dbReference>
<evidence type="ECO:0000256" key="12">
    <source>
        <dbReference type="ARBA" id="ARBA00048679"/>
    </source>
</evidence>
<keyword evidence="16" id="KW-1185">Reference proteome</keyword>
<dbReference type="PANTHER" id="PTHR47982:SF45">
    <property type="entry name" value="NON-SPECIFIC SERINE_THREONINE PROTEIN KINASE"/>
    <property type="match status" value="1"/>
</dbReference>
<evidence type="ECO:0000256" key="6">
    <source>
        <dbReference type="ARBA" id="ARBA00022741"/>
    </source>
</evidence>
<keyword evidence="6" id="KW-0547">Nucleotide-binding</keyword>
<evidence type="ECO:0000313" key="16">
    <source>
        <dbReference type="Proteomes" id="UP001210211"/>
    </source>
</evidence>
<reference evidence="15 16" key="1">
    <citation type="journal article" date="2022" name="Cell">
        <title>Repeat-based holocentromeres influence genome architecture and karyotype evolution.</title>
        <authorList>
            <person name="Hofstatter P.G."/>
            <person name="Thangavel G."/>
            <person name="Lux T."/>
            <person name="Neumann P."/>
            <person name="Vondrak T."/>
            <person name="Novak P."/>
            <person name="Zhang M."/>
            <person name="Costa L."/>
            <person name="Castellani M."/>
            <person name="Scott A."/>
            <person name="Toegelov H."/>
            <person name="Fuchs J."/>
            <person name="Mata-Sucre Y."/>
            <person name="Dias Y."/>
            <person name="Vanzela A.L.L."/>
            <person name="Huettel B."/>
            <person name="Almeida C.C.S."/>
            <person name="Simkova H."/>
            <person name="Souza G."/>
            <person name="Pedrosa-Harand A."/>
            <person name="Macas J."/>
            <person name="Mayer K.F.X."/>
            <person name="Houben A."/>
            <person name="Marques A."/>
        </authorList>
    </citation>
    <scope>NUCLEOTIDE SEQUENCE [LARGE SCALE GENOMIC DNA]</scope>
    <source>
        <strain evidence="15">RhyTen1mFocal</strain>
    </source>
</reference>
<dbReference type="PROSITE" id="PS00108">
    <property type="entry name" value="PROTEIN_KINASE_ST"/>
    <property type="match status" value="2"/>
</dbReference>
<dbReference type="AlphaFoldDB" id="A0AAD5ZBH2"/>
<dbReference type="GO" id="GO:0004674">
    <property type="term" value="F:protein serine/threonine kinase activity"/>
    <property type="evidence" value="ECO:0007669"/>
    <property type="project" value="UniProtKB-KW"/>
</dbReference>
<feature type="compositionally biased region" description="Polar residues" evidence="13">
    <location>
        <begin position="35"/>
        <end position="48"/>
    </location>
</feature>
<keyword evidence="5" id="KW-0812">Transmembrane</keyword>
<comment type="caution">
    <text evidence="15">The sequence shown here is derived from an EMBL/GenBank/DDBJ whole genome shotgun (WGS) entry which is preliminary data.</text>
</comment>
<dbReference type="Pfam" id="PF00069">
    <property type="entry name" value="Pkinase"/>
    <property type="match status" value="2"/>
</dbReference>
<gene>
    <name evidence="15" type="ORF">LUZ61_019597</name>
</gene>
<name>A0AAD5ZBH2_9POAL</name>
<feature type="domain" description="Protein kinase" evidence="14">
    <location>
        <begin position="150"/>
        <end position="435"/>
    </location>
</feature>
<dbReference type="FunFam" id="1.10.510.10:FF:000876">
    <property type="entry name" value="Receptor-like protein kinase FERONIA"/>
    <property type="match status" value="1"/>
</dbReference>
<feature type="region of interest" description="Disordered" evidence="13">
    <location>
        <begin position="442"/>
        <end position="479"/>
    </location>
</feature>
<accession>A0AAD5ZBH2</accession>
<protein>
    <recommendedName>
        <fullName evidence="2">non-specific serine/threonine protein kinase</fullName>
        <ecNumber evidence="2">2.7.11.1</ecNumber>
    </recommendedName>
</protein>
<keyword evidence="10" id="KW-0472">Membrane</keyword>
<keyword evidence="7" id="KW-0418">Kinase</keyword>
<proteinExistence type="predicted"/>
<dbReference type="Proteomes" id="UP001210211">
    <property type="component" value="Unassembled WGS sequence"/>
</dbReference>
<dbReference type="FunFam" id="1.10.510.10:FF:000300">
    <property type="entry name" value="Calmodulin-binding receptor-like cytoplasmic kinase 3"/>
    <property type="match status" value="1"/>
</dbReference>
<evidence type="ECO:0000256" key="4">
    <source>
        <dbReference type="ARBA" id="ARBA00022679"/>
    </source>
</evidence>
<comment type="catalytic activity">
    <reaction evidence="11">
        <text>L-threonyl-[protein] + ATP = O-phospho-L-threonyl-[protein] + ADP + H(+)</text>
        <dbReference type="Rhea" id="RHEA:46608"/>
        <dbReference type="Rhea" id="RHEA-COMP:11060"/>
        <dbReference type="Rhea" id="RHEA-COMP:11605"/>
        <dbReference type="ChEBI" id="CHEBI:15378"/>
        <dbReference type="ChEBI" id="CHEBI:30013"/>
        <dbReference type="ChEBI" id="CHEBI:30616"/>
        <dbReference type="ChEBI" id="CHEBI:61977"/>
        <dbReference type="ChEBI" id="CHEBI:456216"/>
        <dbReference type="EC" id="2.7.11.1"/>
    </reaction>
</comment>
<evidence type="ECO:0000256" key="13">
    <source>
        <dbReference type="SAM" id="MobiDB-lite"/>
    </source>
</evidence>
<evidence type="ECO:0000313" key="15">
    <source>
        <dbReference type="EMBL" id="KAJ3690433.1"/>
    </source>
</evidence>
<dbReference type="InterPro" id="IPR000719">
    <property type="entry name" value="Prot_kinase_dom"/>
</dbReference>
<evidence type="ECO:0000256" key="9">
    <source>
        <dbReference type="ARBA" id="ARBA00022989"/>
    </source>
</evidence>
<dbReference type="EC" id="2.7.11.1" evidence="2"/>
<evidence type="ECO:0000256" key="11">
    <source>
        <dbReference type="ARBA" id="ARBA00047899"/>
    </source>
</evidence>
<keyword evidence="3" id="KW-0723">Serine/threonine-protein kinase</keyword>
<evidence type="ECO:0000256" key="5">
    <source>
        <dbReference type="ARBA" id="ARBA00022692"/>
    </source>
</evidence>
<evidence type="ECO:0000256" key="7">
    <source>
        <dbReference type="ARBA" id="ARBA00022777"/>
    </source>
</evidence>
<sequence>MKTNEDMASTEEEHKIKLQMSSKKRLLSSSQKSSGTATSRRSCSTANESAADGEEVSRAAMSAQQRQRRRRGFLYGTLFCCVAGGFDDMSFPPSPLLPEDPEYSVKSADGRLQLEPERLSKSLTKKPSFQMISSNIKFSLDEILKATDYFSKKSLIGEGGCSLVYRGELTNGKVVAIKRSKKNMEDVNLVTESFRNEIQTLQQIEHLNLVGFYGYLEYDDEKVIVVEYVPNGNLRQHLDCVFGKILDFGARLDIAIDVAHAITYLHTYCDKPIIHRDIKSSNILLTNTLHAKVTDFGFSRFGPSENGATHVQTRVKGTMGYLDPEYFKTTILTDKSDVFSFGVLLVEMMTGRRPMERRKGRERVTAQWAIEEFEEGRAAKTLDPNLEPNVAINLALEQVYELASQCLGETRQTRPKMKTCAEILWSIRKGYHDLLNSEQERQNKALSAKCSPGGTTEREEKNRAKGRSKSGSLFQSQEKEPPLNLIMKSMWRSRSMSSSSGNDASQTMYSAKSSDFSNLSSSSVNTFPSSNSTHRRKKNLSDAFLCCLGLEPDDQPNDPPSGASTASTNSDIKRFMKKKMSLQVISGNVRFTWDEILKATRCFSSDLKVGEGGCGVVYRGKLNNGKEVAIKRAKKDIDDTQLTKESFQTEIATLQQINHMNLVGFYGYLIFEDEKVIVVEWVPNGNLRQHLDCKFGTVLEFSNRLDIIIDVAHAINYLHTYCEKPLIHRDIKSVNILLTSTLHGKVADFGLAKLASMDANNTIVETIAKGTPGYIDPEYFRTNQLSSKSDVYSFGVVLIEVITGKRPVERGSRTTTVKWAIAEFYKGNAMDTLDPNLKPDEAISAAVRQIYELASHCLVIDKRKRPTMEECCRTLWNIRKKYNDMIKKETLDN</sequence>
<evidence type="ECO:0000256" key="8">
    <source>
        <dbReference type="ARBA" id="ARBA00022840"/>
    </source>
</evidence>
<dbReference type="Gene3D" id="1.10.510.10">
    <property type="entry name" value="Transferase(Phosphotransferase) domain 1"/>
    <property type="match status" value="2"/>
</dbReference>